<dbReference type="PANTHER" id="PTHR46165">
    <property type="entry name" value="SET AND MYND DOMAIN-CONTAINING PROTEIN 4"/>
    <property type="match status" value="1"/>
</dbReference>
<dbReference type="SUPFAM" id="SSF82199">
    <property type="entry name" value="SET domain"/>
    <property type="match status" value="1"/>
</dbReference>
<accession>A0AAW0TL54</accession>
<evidence type="ECO:0000256" key="3">
    <source>
        <dbReference type="ARBA" id="ARBA00022691"/>
    </source>
</evidence>
<evidence type="ECO:0000256" key="5">
    <source>
        <dbReference type="ARBA" id="ARBA00022771"/>
    </source>
</evidence>
<comment type="caution">
    <text evidence="8">The sequence shown here is derived from an EMBL/GenBank/DDBJ whole genome shotgun (WGS) entry which is preliminary data.</text>
</comment>
<keyword evidence="4" id="KW-0479">Metal-binding</keyword>
<dbReference type="AlphaFoldDB" id="A0AAW0TL54"/>
<feature type="domain" description="MYND-type" evidence="7">
    <location>
        <begin position="327"/>
        <end position="366"/>
    </location>
</feature>
<evidence type="ECO:0000256" key="2">
    <source>
        <dbReference type="ARBA" id="ARBA00022679"/>
    </source>
</evidence>
<sequence>MERKGSLVPLDQVKEVWCVREEEAGAVWIVRVAGGRSTTRTMAHARQDEDEHDPVSLYRDVPSFCFQKFLDDALEKLYTMNAKETRVLRHLISEGNSFEIFEALWNMDEAHEILTPPEKLVSEDVETRKSAKESIMYMRRGDLYFDSNKDVALCYYNRSIIFAPHPPIRIGNRMYSAGPEDVDGEDLGDLDYTVLTRCYRARAMLLFKMGKFVLCLKDIGIVQRLGCPSDVNEDLEHMRAHCNEMMSESENAAEPVAAFHVLCREPPALEDPNPHLPAASSAVSLGHNNTGSRRHLYANRDIEQGEILIVEKNYCNILLPKYIRLFCSFCLRRTWTPLPCSACTQVVFCSYSCRTKALTGLHGRECPILRRINYLNIKVRGILACRILFKTTFDKLKKHYEIIMAEGKKPLQVRGVTRDGVFSSGNYLSVYSMVGRKKHNNVDKMARAMEAFVLLKLLRASNRFFVDAEGWRLEPSWEDQLFIGSLLLHHLTNLWRTADAFFETDMIDFDCTQNPMKAVGAGVFPVINLAMGCESYAPCAYFTYGEHLVMRATRTIRAGTVLRCMYSDHIWERMPKEDDEIFAQDVFKCIRDGVIEDVGDLVLGELSLRCVKCQGKVKSVCFKCNLEYNKISPVPGIPNLTTYDHQEVMAMVNELVRRYQRTRSGIRNRLCSTTDLDNVREIISCFRQICASAKHRAPGCPAHVHHHHESHDLLRLPR</sequence>
<dbReference type="GO" id="GO:0008168">
    <property type="term" value="F:methyltransferase activity"/>
    <property type="evidence" value="ECO:0007669"/>
    <property type="project" value="UniProtKB-KW"/>
</dbReference>
<keyword evidence="6" id="KW-0862">Zinc</keyword>
<dbReference type="GO" id="GO:0042826">
    <property type="term" value="F:histone deacetylase binding"/>
    <property type="evidence" value="ECO:0007669"/>
    <property type="project" value="TreeGrafter"/>
</dbReference>
<evidence type="ECO:0000313" key="9">
    <source>
        <dbReference type="Proteomes" id="UP001487740"/>
    </source>
</evidence>
<dbReference type="GO" id="GO:0005634">
    <property type="term" value="C:nucleus"/>
    <property type="evidence" value="ECO:0007669"/>
    <property type="project" value="TreeGrafter"/>
</dbReference>
<evidence type="ECO:0000313" key="8">
    <source>
        <dbReference type="EMBL" id="KAK8388424.1"/>
    </source>
</evidence>
<evidence type="ECO:0000256" key="4">
    <source>
        <dbReference type="ARBA" id="ARBA00022723"/>
    </source>
</evidence>
<dbReference type="GO" id="GO:0032259">
    <property type="term" value="P:methylation"/>
    <property type="evidence" value="ECO:0007669"/>
    <property type="project" value="UniProtKB-KW"/>
</dbReference>
<dbReference type="PROSITE" id="PS01360">
    <property type="entry name" value="ZF_MYND_1"/>
    <property type="match status" value="1"/>
</dbReference>
<dbReference type="InterPro" id="IPR046341">
    <property type="entry name" value="SET_dom_sf"/>
</dbReference>
<dbReference type="EMBL" id="JARAKH010000028">
    <property type="protein sequence ID" value="KAK8388424.1"/>
    <property type="molecule type" value="Genomic_DNA"/>
</dbReference>
<dbReference type="InterPro" id="IPR052097">
    <property type="entry name" value="SET-MYND_domain_protein"/>
</dbReference>
<keyword evidence="5" id="KW-0863">Zinc-finger</keyword>
<dbReference type="PANTHER" id="PTHR46165:SF2">
    <property type="entry name" value="SET AND MYND DOMAIN-CONTAINING PROTEIN 4"/>
    <property type="match status" value="1"/>
</dbReference>
<proteinExistence type="predicted"/>
<dbReference type="Gene3D" id="6.10.140.2220">
    <property type="match status" value="1"/>
</dbReference>
<dbReference type="InterPro" id="IPR002893">
    <property type="entry name" value="Znf_MYND"/>
</dbReference>
<reference evidence="8 9" key="1">
    <citation type="submission" date="2023-03" db="EMBL/GenBank/DDBJ databases">
        <title>High-quality genome of Scylla paramamosain provides insights in environmental adaptation.</title>
        <authorList>
            <person name="Zhang L."/>
        </authorList>
    </citation>
    <scope>NUCLEOTIDE SEQUENCE [LARGE SCALE GENOMIC DNA]</scope>
    <source>
        <strain evidence="8">LZ_2023a</strain>
        <tissue evidence="8">Muscle</tissue>
    </source>
</reference>
<dbReference type="GO" id="GO:0005737">
    <property type="term" value="C:cytoplasm"/>
    <property type="evidence" value="ECO:0007669"/>
    <property type="project" value="TreeGrafter"/>
</dbReference>
<organism evidence="8 9">
    <name type="scientific">Scylla paramamosain</name>
    <name type="common">Mud crab</name>
    <dbReference type="NCBI Taxonomy" id="85552"/>
    <lineage>
        <taxon>Eukaryota</taxon>
        <taxon>Metazoa</taxon>
        <taxon>Ecdysozoa</taxon>
        <taxon>Arthropoda</taxon>
        <taxon>Crustacea</taxon>
        <taxon>Multicrustacea</taxon>
        <taxon>Malacostraca</taxon>
        <taxon>Eumalacostraca</taxon>
        <taxon>Eucarida</taxon>
        <taxon>Decapoda</taxon>
        <taxon>Pleocyemata</taxon>
        <taxon>Brachyura</taxon>
        <taxon>Eubrachyura</taxon>
        <taxon>Portunoidea</taxon>
        <taxon>Portunidae</taxon>
        <taxon>Portuninae</taxon>
        <taxon>Scylla</taxon>
    </lineage>
</organism>
<dbReference type="SUPFAM" id="SSF144232">
    <property type="entry name" value="HIT/MYND zinc finger-like"/>
    <property type="match status" value="1"/>
</dbReference>
<dbReference type="Proteomes" id="UP001487740">
    <property type="component" value="Unassembled WGS sequence"/>
</dbReference>
<evidence type="ECO:0000256" key="6">
    <source>
        <dbReference type="ARBA" id="ARBA00022833"/>
    </source>
</evidence>
<dbReference type="Pfam" id="PF01753">
    <property type="entry name" value="zf-MYND"/>
    <property type="match status" value="1"/>
</dbReference>
<keyword evidence="1" id="KW-0489">Methyltransferase</keyword>
<protein>
    <recommendedName>
        <fullName evidence="7">MYND-type domain-containing protein</fullName>
    </recommendedName>
</protein>
<name>A0AAW0TL54_SCYPA</name>
<dbReference type="Gene3D" id="1.10.220.160">
    <property type="match status" value="1"/>
</dbReference>
<keyword evidence="3" id="KW-0949">S-adenosyl-L-methionine</keyword>
<evidence type="ECO:0000259" key="7">
    <source>
        <dbReference type="PROSITE" id="PS01360"/>
    </source>
</evidence>
<keyword evidence="2" id="KW-0808">Transferase</keyword>
<dbReference type="Gene3D" id="2.170.270.10">
    <property type="entry name" value="SET domain"/>
    <property type="match status" value="1"/>
</dbReference>
<evidence type="ECO:0000256" key="1">
    <source>
        <dbReference type="ARBA" id="ARBA00022603"/>
    </source>
</evidence>
<gene>
    <name evidence="8" type="ORF">O3P69_020422</name>
</gene>
<dbReference type="GO" id="GO:0008270">
    <property type="term" value="F:zinc ion binding"/>
    <property type="evidence" value="ECO:0007669"/>
    <property type="project" value="UniProtKB-KW"/>
</dbReference>
<keyword evidence="9" id="KW-1185">Reference proteome</keyword>